<dbReference type="InterPro" id="IPR011701">
    <property type="entry name" value="MFS"/>
</dbReference>
<sequence length="122" mass="13119">MGVALPDLMIEFSVPATTARWLTTAFLLTMAIVIPIGGRLRTRLPLRTVFVVAMGSFSWGTLLAGFAPVFGVLVLARVVQAVGTALTMPLLLTTLLNVAPAERRGRMMGRWPGPPTRPCSSR</sequence>
<evidence type="ECO:0000256" key="1">
    <source>
        <dbReference type="ARBA" id="ARBA00004651"/>
    </source>
</evidence>
<dbReference type="InterPro" id="IPR036259">
    <property type="entry name" value="MFS_trans_sf"/>
</dbReference>
<evidence type="ECO:0000313" key="8">
    <source>
        <dbReference type="EMBL" id="GAA3638572.1"/>
    </source>
</evidence>
<keyword evidence="5 6" id="KW-0472">Membrane</keyword>
<keyword evidence="9" id="KW-1185">Reference proteome</keyword>
<dbReference type="SUPFAM" id="SSF103473">
    <property type="entry name" value="MFS general substrate transporter"/>
    <property type="match status" value="1"/>
</dbReference>
<proteinExistence type="predicted"/>
<feature type="domain" description="Major facilitator superfamily (MFS) profile" evidence="7">
    <location>
        <begin position="1"/>
        <end position="122"/>
    </location>
</feature>
<name>A0ABP7AS39_9ACTN</name>
<feature type="transmembrane region" description="Helical" evidence="6">
    <location>
        <begin position="20"/>
        <end position="37"/>
    </location>
</feature>
<feature type="transmembrane region" description="Helical" evidence="6">
    <location>
        <begin position="49"/>
        <end position="75"/>
    </location>
</feature>
<feature type="transmembrane region" description="Helical" evidence="6">
    <location>
        <begin position="81"/>
        <end position="100"/>
    </location>
</feature>
<evidence type="ECO:0000256" key="6">
    <source>
        <dbReference type="SAM" id="Phobius"/>
    </source>
</evidence>
<evidence type="ECO:0000256" key="2">
    <source>
        <dbReference type="ARBA" id="ARBA00022448"/>
    </source>
</evidence>
<evidence type="ECO:0000256" key="5">
    <source>
        <dbReference type="ARBA" id="ARBA00023136"/>
    </source>
</evidence>
<organism evidence="8 9">
    <name type="scientific">Kineosporia mesophila</name>
    <dbReference type="NCBI Taxonomy" id="566012"/>
    <lineage>
        <taxon>Bacteria</taxon>
        <taxon>Bacillati</taxon>
        <taxon>Actinomycetota</taxon>
        <taxon>Actinomycetes</taxon>
        <taxon>Kineosporiales</taxon>
        <taxon>Kineosporiaceae</taxon>
        <taxon>Kineosporia</taxon>
    </lineage>
</organism>
<accession>A0ABP7AS39</accession>
<reference evidence="9" key="1">
    <citation type="journal article" date="2019" name="Int. J. Syst. Evol. Microbiol.">
        <title>The Global Catalogue of Microorganisms (GCM) 10K type strain sequencing project: providing services to taxonomists for standard genome sequencing and annotation.</title>
        <authorList>
            <consortium name="The Broad Institute Genomics Platform"/>
            <consortium name="The Broad Institute Genome Sequencing Center for Infectious Disease"/>
            <person name="Wu L."/>
            <person name="Ma J."/>
        </authorList>
    </citation>
    <scope>NUCLEOTIDE SEQUENCE [LARGE SCALE GENOMIC DNA]</scope>
    <source>
        <strain evidence="9">JCM 16902</strain>
    </source>
</reference>
<dbReference type="Proteomes" id="UP001501074">
    <property type="component" value="Unassembled WGS sequence"/>
</dbReference>
<keyword evidence="4 6" id="KW-1133">Transmembrane helix</keyword>
<gene>
    <name evidence="8" type="ORF">GCM10022223_67020</name>
</gene>
<protein>
    <recommendedName>
        <fullName evidence="7">Major facilitator superfamily (MFS) profile domain-containing protein</fullName>
    </recommendedName>
</protein>
<evidence type="ECO:0000259" key="7">
    <source>
        <dbReference type="PROSITE" id="PS50850"/>
    </source>
</evidence>
<keyword evidence="3 6" id="KW-0812">Transmembrane</keyword>
<dbReference type="PANTHER" id="PTHR42718:SF9">
    <property type="entry name" value="MAJOR FACILITATOR SUPERFAMILY MULTIDRUG TRANSPORTER MFSC"/>
    <property type="match status" value="1"/>
</dbReference>
<comment type="caution">
    <text evidence="8">The sequence shown here is derived from an EMBL/GenBank/DDBJ whole genome shotgun (WGS) entry which is preliminary data.</text>
</comment>
<dbReference type="InterPro" id="IPR020846">
    <property type="entry name" value="MFS_dom"/>
</dbReference>
<evidence type="ECO:0000313" key="9">
    <source>
        <dbReference type="Proteomes" id="UP001501074"/>
    </source>
</evidence>
<dbReference type="Gene3D" id="1.20.1720.10">
    <property type="entry name" value="Multidrug resistance protein D"/>
    <property type="match status" value="1"/>
</dbReference>
<evidence type="ECO:0000256" key="3">
    <source>
        <dbReference type="ARBA" id="ARBA00022692"/>
    </source>
</evidence>
<dbReference type="Pfam" id="PF07690">
    <property type="entry name" value="MFS_1"/>
    <property type="match status" value="1"/>
</dbReference>
<dbReference type="PANTHER" id="PTHR42718">
    <property type="entry name" value="MAJOR FACILITATOR SUPERFAMILY MULTIDRUG TRANSPORTER MFSC"/>
    <property type="match status" value="1"/>
</dbReference>
<comment type="subcellular location">
    <subcellularLocation>
        <location evidence="1">Cell membrane</location>
        <topology evidence="1">Multi-pass membrane protein</topology>
    </subcellularLocation>
</comment>
<dbReference type="EMBL" id="BAAAZO010000012">
    <property type="protein sequence ID" value="GAA3638572.1"/>
    <property type="molecule type" value="Genomic_DNA"/>
</dbReference>
<dbReference type="PROSITE" id="PS50850">
    <property type="entry name" value="MFS"/>
    <property type="match status" value="1"/>
</dbReference>
<keyword evidence="2" id="KW-0813">Transport</keyword>
<evidence type="ECO:0000256" key="4">
    <source>
        <dbReference type="ARBA" id="ARBA00022989"/>
    </source>
</evidence>